<dbReference type="EMBL" id="MHCS01000003">
    <property type="protein sequence ID" value="OGY27097.1"/>
    <property type="molecule type" value="Genomic_DNA"/>
</dbReference>
<name>A0A1G1WIQ9_9BACT</name>
<gene>
    <name evidence="1" type="ORF">A2Z11_03380</name>
</gene>
<sequence length="89" mass="10170">MARRAKIPIGEKHVSRAIKTKGGRASLEEITQHIWQYYPTLVRPEVPELYYGAFRVLKDRVSGILTRQKGGSFRNVSGKWEEIKQGGRS</sequence>
<evidence type="ECO:0008006" key="3">
    <source>
        <dbReference type="Google" id="ProtNLM"/>
    </source>
</evidence>
<organism evidence="1 2">
    <name type="scientific">Candidatus Woykebacteria bacterium RBG_16_43_9</name>
    <dbReference type="NCBI Taxonomy" id="1802596"/>
    <lineage>
        <taxon>Bacteria</taxon>
        <taxon>Candidatus Woykeibacteriota</taxon>
    </lineage>
</organism>
<dbReference type="AlphaFoldDB" id="A0A1G1WIQ9"/>
<protein>
    <recommendedName>
        <fullName evidence="3">HTH HARE-type domain-containing protein</fullName>
    </recommendedName>
</protein>
<evidence type="ECO:0000313" key="1">
    <source>
        <dbReference type="EMBL" id="OGY27097.1"/>
    </source>
</evidence>
<accession>A0A1G1WIQ9</accession>
<comment type="caution">
    <text evidence="1">The sequence shown here is derived from an EMBL/GenBank/DDBJ whole genome shotgun (WGS) entry which is preliminary data.</text>
</comment>
<dbReference type="Proteomes" id="UP000176389">
    <property type="component" value="Unassembled WGS sequence"/>
</dbReference>
<proteinExistence type="predicted"/>
<dbReference type="STRING" id="1802596.A2Z11_03380"/>
<reference evidence="1 2" key="1">
    <citation type="journal article" date="2016" name="Nat. Commun.">
        <title>Thousands of microbial genomes shed light on interconnected biogeochemical processes in an aquifer system.</title>
        <authorList>
            <person name="Anantharaman K."/>
            <person name="Brown C.T."/>
            <person name="Hug L.A."/>
            <person name="Sharon I."/>
            <person name="Castelle C.J."/>
            <person name="Probst A.J."/>
            <person name="Thomas B.C."/>
            <person name="Singh A."/>
            <person name="Wilkins M.J."/>
            <person name="Karaoz U."/>
            <person name="Brodie E.L."/>
            <person name="Williams K.H."/>
            <person name="Hubbard S.S."/>
            <person name="Banfield J.F."/>
        </authorList>
    </citation>
    <scope>NUCLEOTIDE SEQUENCE [LARGE SCALE GENOMIC DNA]</scope>
</reference>
<evidence type="ECO:0000313" key="2">
    <source>
        <dbReference type="Proteomes" id="UP000176389"/>
    </source>
</evidence>